<gene>
    <name evidence="1" type="ORF">PBIL07802_LOCUS31932</name>
</gene>
<dbReference type="AlphaFoldDB" id="A0A7S3LXH4"/>
<reference evidence="1" key="1">
    <citation type="submission" date="2021-01" db="EMBL/GenBank/DDBJ databases">
        <authorList>
            <person name="Corre E."/>
            <person name="Pelletier E."/>
            <person name="Niang G."/>
            <person name="Scheremetjew M."/>
            <person name="Finn R."/>
            <person name="Kale V."/>
            <person name="Holt S."/>
            <person name="Cochrane G."/>
            <person name="Meng A."/>
            <person name="Brown T."/>
            <person name="Cohen L."/>
        </authorList>
    </citation>
    <scope>NUCLEOTIDE SEQUENCE</scope>
    <source>
        <strain evidence="1">NIES-2562</strain>
    </source>
</reference>
<proteinExistence type="predicted"/>
<sequence>MWIEERQWRQRYPRLSLLIAVLACTAIGGVTMEVTPSTMSTAAATTVVVSDAAIGSLTEVDGQRIPQLHLKYDNEDGNTMISQAVNGTLINATYASFLLPAFGAPEFIGTQRETVATLSDCTGADVTLRSRRGVIETRGYATENCRFFIDPSICQQCPNCKLRSIMHTNSLWDVDFKIYPGLDTGQVALHFLTQSTDFYPGYSHFFWNSFQAEECGQAFTIDNPTYPDMDVGIRFEYEVLGDVFNVSNEWWWKNPTDHPVWIWTASSIPTQQPSLDLAVEIRDANVVDGGGIPVVLASSGSISVEHDPSGFPAKLKGASKRRILLQSDNEESGGTVVRNVKVATEQTDISYLIDSVSKLTDLAEVDKRVKVVVAPVSDNLTYPIPSGDSTLFSDVDATLPLTSATNAKIATSGVNVVMPVWLTCEQYEWSKARKPYYLGDFDGTTAVITDSFGRIQSFPPHSDPSDRSIPFDNSLGNFGTVISFVPDVCCESCRIVFRILAQIQSGGSSKVDVNQRYADPSDLASSSFTVPVTSVSSSSPDPLQVFGYPCHQSVPNYEVKVLALASENFGMVLDWKVVHNDEILKYGEVVRVEENIAPWWDSPTPVLWFENGAHVSLEEGTRRFRIPMKVYAKGPESAITAERSDLMYLEGDLFELRPECAPPAVTGDNVISSTFVSASDAANGGDMPCAG</sequence>
<accession>A0A7S3LXH4</accession>
<dbReference type="EMBL" id="HBIB01048546">
    <property type="protein sequence ID" value="CAE0269579.1"/>
    <property type="molecule type" value="Transcribed_RNA"/>
</dbReference>
<evidence type="ECO:0000313" key="1">
    <source>
        <dbReference type="EMBL" id="CAE0269579.1"/>
    </source>
</evidence>
<name>A0A7S3LXH4_9EUKA</name>
<protein>
    <submittedName>
        <fullName evidence="1">Uncharacterized protein</fullName>
    </submittedName>
</protein>
<organism evidence="1">
    <name type="scientific">Palpitomonas bilix</name>
    <dbReference type="NCBI Taxonomy" id="652834"/>
    <lineage>
        <taxon>Eukaryota</taxon>
        <taxon>Eukaryota incertae sedis</taxon>
    </lineage>
</organism>